<name>A0A1R0X0Y3_9BACL</name>
<dbReference type="Proteomes" id="UP000187465">
    <property type="component" value="Unassembled WGS sequence"/>
</dbReference>
<sequence>MSKPKPVPVHVNSTGKKKYKLQEMIHSSAGYVFIPLNGRLKTDLYNKGYVDGRKLSVALEQSYENCSGVTEVLAFSSTEFSHKINNRELIGNIPLNRTFLLFCREVERFTKSVCQDCKYYGTPDCFRNEFRCAEDDRDKYREDSWFSLQREAKKERKRLAFP</sequence>
<dbReference type="EMBL" id="MKQP01000043">
    <property type="protein sequence ID" value="OMD26252.1"/>
    <property type="molecule type" value="Genomic_DNA"/>
</dbReference>
<protein>
    <submittedName>
        <fullName evidence="1">Uncharacterized protein</fullName>
    </submittedName>
</protein>
<accession>A0A1R0X0Y3</accession>
<gene>
    <name evidence="1" type="ORF">BJP51_27615</name>
</gene>
<proteinExistence type="predicted"/>
<organism evidence="1 2">
    <name type="scientific">Paenibacillus odorifer</name>
    <dbReference type="NCBI Taxonomy" id="189426"/>
    <lineage>
        <taxon>Bacteria</taxon>
        <taxon>Bacillati</taxon>
        <taxon>Bacillota</taxon>
        <taxon>Bacilli</taxon>
        <taxon>Bacillales</taxon>
        <taxon>Paenibacillaceae</taxon>
        <taxon>Paenibacillus</taxon>
    </lineage>
</organism>
<reference evidence="1 2" key="1">
    <citation type="submission" date="2016-10" db="EMBL/GenBank/DDBJ databases">
        <title>Paenibacillus species isolates.</title>
        <authorList>
            <person name="Beno S.M."/>
        </authorList>
    </citation>
    <scope>NUCLEOTIDE SEQUENCE [LARGE SCALE GENOMIC DNA]</scope>
    <source>
        <strain evidence="1 2">FSL H7-0604</strain>
    </source>
</reference>
<comment type="caution">
    <text evidence="1">The sequence shown here is derived from an EMBL/GenBank/DDBJ whole genome shotgun (WGS) entry which is preliminary data.</text>
</comment>
<evidence type="ECO:0000313" key="2">
    <source>
        <dbReference type="Proteomes" id="UP000187465"/>
    </source>
</evidence>
<dbReference type="RefSeq" id="WP_076179595.1">
    <property type="nucleotide sequence ID" value="NZ_MKQP01000043.1"/>
</dbReference>
<evidence type="ECO:0000313" key="1">
    <source>
        <dbReference type="EMBL" id="OMD26252.1"/>
    </source>
</evidence>
<dbReference type="AlphaFoldDB" id="A0A1R0X0Y3"/>